<organism evidence="1 2">
    <name type="scientific">Metamycoplasma cloacale</name>
    <dbReference type="NCBI Taxonomy" id="92401"/>
    <lineage>
        <taxon>Bacteria</taxon>
        <taxon>Bacillati</taxon>
        <taxon>Mycoplasmatota</taxon>
        <taxon>Mycoplasmoidales</taxon>
        <taxon>Metamycoplasmataceae</taxon>
        <taxon>Metamycoplasma</taxon>
    </lineage>
</organism>
<dbReference type="Pfam" id="PF01965">
    <property type="entry name" value="DJ-1_PfpI"/>
    <property type="match status" value="1"/>
</dbReference>
<dbReference type="SUPFAM" id="SSF52317">
    <property type="entry name" value="Class I glutamine amidotransferase-like"/>
    <property type="match status" value="1"/>
</dbReference>
<keyword evidence="2" id="KW-1185">Reference proteome</keyword>
<dbReference type="AlphaFoldDB" id="A0A2Z4LLR7"/>
<dbReference type="EMBL" id="CP030103">
    <property type="protein sequence ID" value="AWX42666.1"/>
    <property type="molecule type" value="Genomic_DNA"/>
</dbReference>
<accession>A0A2Z4LLR7</accession>
<name>A0A2Z4LLR7_9BACT</name>
<dbReference type="Proteomes" id="UP000249865">
    <property type="component" value="Chromosome"/>
</dbReference>
<sequence length="190" mass="21280">MKNKEKLHLLVLVEDGFNDVELTSVLSCLSKSEKWTFTYFHNTKTNIKSQYGTYALQATTHVDLNAYDAIFIPGGPAAQLLRSNEQAQTIIKDFWTKNKPIYAICDAPNVLFEKGLVAKNASYSSFPIQSGNDNLNYPGTNRNANMVTNYENKLITGRCAAAGIDLGLEIVKTTCDIDTYNLVHFYMYAK</sequence>
<dbReference type="GO" id="GO:0005737">
    <property type="term" value="C:cytoplasm"/>
    <property type="evidence" value="ECO:0007669"/>
    <property type="project" value="TreeGrafter"/>
</dbReference>
<proteinExistence type="predicted"/>
<evidence type="ECO:0000313" key="1">
    <source>
        <dbReference type="EMBL" id="AWX42666.1"/>
    </source>
</evidence>
<reference evidence="2" key="1">
    <citation type="submission" date="2018-06" db="EMBL/GenBank/DDBJ databases">
        <title>Complete genome sequences of Mycoplasma anatis, M. anseris and M. cloacale type strains.</title>
        <authorList>
            <person name="Grozner D."/>
            <person name="Forro B."/>
            <person name="Sulyok K.M."/>
            <person name="Marton S."/>
            <person name="Kreizinger Z."/>
            <person name="Banyai K."/>
            <person name="Gyuranecz M."/>
        </authorList>
    </citation>
    <scope>NUCLEOTIDE SEQUENCE [LARGE SCALE GENOMIC DNA]</scope>
    <source>
        <strain evidence="2">NCTC 10199</strain>
    </source>
</reference>
<dbReference type="InterPro" id="IPR029062">
    <property type="entry name" value="Class_I_gatase-like"/>
</dbReference>
<dbReference type="PANTHER" id="PTHR48094">
    <property type="entry name" value="PROTEIN/NUCLEIC ACID DEGLYCASE DJ-1-RELATED"/>
    <property type="match status" value="1"/>
</dbReference>
<dbReference type="Gene3D" id="3.40.50.880">
    <property type="match status" value="1"/>
</dbReference>
<evidence type="ECO:0000313" key="2">
    <source>
        <dbReference type="Proteomes" id="UP000249865"/>
    </source>
</evidence>
<dbReference type="KEGG" id="mclo:DK849_01045"/>
<dbReference type="RefSeq" id="WP_051622526.1">
    <property type="nucleotide sequence ID" value="NZ_CP030103.1"/>
</dbReference>
<protein>
    <submittedName>
        <fullName evidence="1">DJ-1 family protein</fullName>
    </submittedName>
</protein>
<gene>
    <name evidence="1" type="ORF">DK849_01045</name>
</gene>
<dbReference type="PANTHER" id="PTHR48094:SF12">
    <property type="entry name" value="PARKINSON DISEASE PROTEIN 7 HOMOLOG"/>
    <property type="match status" value="1"/>
</dbReference>
<dbReference type="InterPro" id="IPR002818">
    <property type="entry name" value="DJ-1/PfpI"/>
</dbReference>
<dbReference type="OrthoDB" id="9800516at2"/>
<dbReference type="InterPro" id="IPR050325">
    <property type="entry name" value="Prot/Nucl_acid_deglycase"/>
</dbReference>